<keyword evidence="2" id="KW-1185">Reference proteome</keyword>
<dbReference type="AlphaFoldDB" id="A0AAF0URJ1"/>
<protein>
    <submittedName>
        <fullName evidence="1">Uncharacterized protein</fullName>
    </submittedName>
</protein>
<evidence type="ECO:0000313" key="2">
    <source>
        <dbReference type="Proteomes" id="UP001234989"/>
    </source>
</evidence>
<evidence type="ECO:0000313" key="1">
    <source>
        <dbReference type="EMBL" id="WMV49949.1"/>
    </source>
</evidence>
<dbReference type="Proteomes" id="UP001234989">
    <property type="component" value="Chromosome 10"/>
</dbReference>
<sequence length="114" mass="12605">MVEQTNVEVTPTSSTDIQRIEAEYLMDEADRRRAAPTDTSPVVDIDMLPTEFYYCTPRSSYAIASASRPPISQVMLYKIGHLAQSADVCASRVEVAVPRMTEKEIVVVLALIIA</sequence>
<accession>A0AAF0URJ1</accession>
<name>A0AAF0URJ1_SOLVR</name>
<dbReference type="EMBL" id="CP133621">
    <property type="protein sequence ID" value="WMV49949.1"/>
    <property type="molecule type" value="Genomic_DNA"/>
</dbReference>
<reference evidence="1" key="1">
    <citation type="submission" date="2023-08" db="EMBL/GenBank/DDBJ databases">
        <title>A de novo genome assembly of Solanum verrucosum Schlechtendal, a Mexican diploid species geographically isolated from the other diploid A-genome species in potato relatives.</title>
        <authorList>
            <person name="Hosaka K."/>
        </authorList>
    </citation>
    <scope>NUCLEOTIDE SEQUENCE</scope>
    <source>
        <tissue evidence="1">Young leaves</tissue>
    </source>
</reference>
<proteinExistence type="predicted"/>
<organism evidence="1 2">
    <name type="scientific">Solanum verrucosum</name>
    <dbReference type="NCBI Taxonomy" id="315347"/>
    <lineage>
        <taxon>Eukaryota</taxon>
        <taxon>Viridiplantae</taxon>
        <taxon>Streptophyta</taxon>
        <taxon>Embryophyta</taxon>
        <taxon>Tracheophyta</taxon>
        <taxon>Spermatophyta</taxon>
        <taxon>Magnoliopsida</taxon>
        <taxon>eudicotyledons</taxon>
        <taxon>Gunneridae</taxon>
        <taxon>Pentapetalae</taxon>
        <taxon>asterids</taxon>
        <taxon>lamiids</taxon>
        <taxon>Solanales</taxon>
        <taxon>Solanaceae</taxon>
        <taxon>Solanoideae</taxon>
        <taxon>Solaneae</taxon>
        <taxon>Solanum</taxon>
    </lineage>
</organism>
<gene>
    <name evidence="1" type="ORF">MTR67_043334</name>
</gene>